<dbReference type="Proteomes" id="UP000183832">
    <property type="component" value="Unassembled WGS sequence"/>
</dbReference>
<name>A0A1J1HEP6_9DIPT</name>
<proteinExistence type="predicted"/>
<gene>
    <name evidence="1" type="ORF">CLUMA_CG000308</name>
</gene>
<sequence length="73" mass="8592">MKGKKKKRGNKFRLLPVFKFSGECFSVIKLILTIIAYTERGKRECKRLIKFNSVEIRLLTAHKKAYTELIYVV</sequence>
<protein>
    <submittedName>
        <fullName evidence="1">CLUMA_CG000308, isoform A</fullName>
    </submittedName>
</protein>
<accession>A0A1J1HEP6</accession>
<evidence type="ECO:0000313" key="2">
    <source>
        <dbReference type="Proteomes" id="UP000183832"/>
    </source>
</evidence>
<dbReference type="AlphaFoldDB" id="A0A1J1HEP6"/>
<keyword evidence="2" id="KW-1185">Reference proteome</keyword>
<evidence type="ECO:0000313" key="1">
    <source>
        <dbReference type="EMBL" id="CRK86461.1"/>
    </source>
</evidence>
<reference evidence="1 2" key="1">
    <citation type="submission" date="2015-04" db="EMBL/GenBank/DDBJ databases">
        <authorList>
            <person name="Syromyatnikov M.Y."/>
            <person name="Popov V.N."/>
        </authorList>
    </citation>
    <scope>NUCLEOTIDE SEQUENCE [LARGE SCALE GENOMIC DNA]</scope>
</reference>
<organism evidence="1 2">
    <name type="scientific">Clunio marinus</name>
    <dbReference type="NCBI Taxonomy" id="568069"/>
    <lineage>
        <taxon>Eukaryota</taxon>
        <taxon>Metazoa</taxon>
        <taxon>Ecdysozoa</taxon>
        <taxon>Arthropoda</taxon>
        <taxon>Hexapoda</taxon>
        <taxon>Insecta</taxon>
        <taxon>Pterygota</taxon>
        <taxon>Neoptera</taxon>
        <taxon>Endopterygota</taxon>
        <taxon>Diptera</taxon>
        <taxon>Nematocera</taxon>
        <taxon>Chironomoidea</taxon>
        <taxon>Chironomidae</taxon>
        <taxon>Clunio</taxon>
    </lineage>
</organism>
<dbReference type="EMBL" id="CVRI01000001">
    <property type="protein sequence ID" value="CRK86461.1"/>
    <property type="molecule type" value="Genomic_DNA"/>
</dbReference>